<protein>
    <submittedName>
        <fullName evidence="2">Uncharacterized protein</fullName>
    </submittedName>
</protein>
<gene>
    <name evidence="2" type="ORF">G7Y89_g14979</name>
</gene>
<accession>A0A8H4QWF6</accession>
<reference evidence="2 3" key="1">
    <citation type="submission" date="2020-03" db="EMBL/GenBank/DDBJ databases">
        <title>Draft Genome Sequence of Cudoniella acicularis.</title>
        <authorList>
            <person name="Buettner E."/>
            <person name="Kellner H."/>
        </authorList>
    </citation>
    <scope>NUCLEOTIDE SEQUENCE [LARGE SCALE GENOMIC DNA]</scope>
    <source>
        <strain evidence="2 3">DSM 108380</strain>
    </source>
</reference>
<proteinExistence type="predicted"/>
<keyword evidence="3" id="KW-1185">Reference proteome</keyword>
<organism evidence="2 3">
    <name type="scientific">Cudoniella acicularis</name>
    <dbReference type="NCBI Taxonomy" id="354080"/>
    <lineage>
        <taxon>Eukaryota</taxon>
        <taxon>Fungi</taxon>
        <taxon>Dikarya</taxon>
        <taxon>Ascomycota</taxon>
        <taxon>Pezizomycotina</taxon>
        <taxon>Leotiomycetes</taxon>
        <taxon>Helotiales</taxon>
        <taxon>Tricladiaceae</taxon>
        <taxon>Cudoniella</taxon>
    </lineage>
</organism>
<evidence type="ECO:0000313" key="3">
    <source>
        <dbReference type="Proteomes" id="UP000566819"/>
    </source>
</evidence>
<feature type="region of interest" description="Disordered" evidence="1">
    <location>
        <begin position="63"/>
        <end position="113"/>
    </location>
</feature>
<feature type="compositionally biased region" description="Polar residues" evidence="1">
    <location>
        <begin position="76"/>
        <end position="94"/>
    </location>
</feature>
<sequence length="113" mass="12410">MSDDVHPLLNHFNSNDVVGAFRRNQNRHQLLTRNALSHEALAFSGPYGQGTLRGIKGGRLAAANTPITPMRKRKNTQPIASSPGSPLANISATNGKRKFDQDHFGHKRSRSNI</sequence>
<evidence type="ECO:0000313" key="2">
    <source>
        <dbReference type="EMBL" id="KAF4618129.1"/>
    </source>
</evidence>
<evidence type="ECO:0000256" key="1">
    <source>
        <dbReference type="SAM" id="MobiDB-lite"/>
    </source>
</evidence>
<dbReference type="Proteomes" id="UP000566819">
    <property type="component" value="Unassembled WGS sequence"/>
</dbReference>
<dbReference type="AlphaFoldDB" id="A0A8H4QWF6"/>
<name>A0A8H4QWF6_9HELO</name>
<dbReference type="EMBL" id="JAAMPI010002140">
    <property type="protein sequence ID" value="KAF4618129.1"/>
    <property type="molecule type" value="Genomic_DNA"/>
</dbReference>
<dbReference type="OrthoDB" id="5399183at2759"/>
<comment type="caution">
    <text evidence="2">The sequence shown here is derived from an EMBL/GenBank/DDBJ whole genome shotgun (WGS) entry which is preliminary data.</text>
</comment>